<evidence type="ECO:0000313" key="1">
    <source>
        <dbReference type="EMBL" id="PWI33727.1"/>
    </source>
</evidence>
<evidence type="ECO:0000313" key="2">
    <source>
        <dbReference type="Proteomes" id="UP000245362"/>
    </source>
</evidence>
<comment type="caution">
    <text evidence="1">The sequence shown here is derived from an EMBL/GenBank/DDBJ whole genome shotgun (WGS) entry which is preliminary data.</text>
</comment>
<dbReference type="OrthoDB" id="5917239at2"/>
<reference evidence="1 2" key="1">
    <citation type="submission" date="2018-05" db="EMBL/GenBank/DDBJ databases">
        <title>Vibrio limimaris sp. nov., isolated from marine sediment.</title>
        <authorList>
            <person name="Li C.-M."/>
        </authorList>
    </citation>
    <scope>NUCLEOTIDE SEQUENCE [LARGE SCALE GENOMIC DNA]</scope>
    <source>
        <strain evidence="1 2">E4404</strain>
    </source>
</reference>
<organism evidence="1 2">
    <name type="scientific">Vibrio albus</name>
    <dbReference type="NCBI Taxonomy" id="2200953"/>
    <lineage>
        <taxon>Bacteria</taxon>
        <taxon>Pseudomonadati</taxon>
        <taxon>Pseudomonadota</taxon>
        <taxon>Gammaproteobacteria</taxon>
        <taxon>Vibrionales</taxon>
        <taxon>Vibrionaceae</taxon>
        <taxon>Vibrio</taxon>
    </lineage>
</organism>
<dbReference type="EMBL" id="QFWT01000004">
    <property type="protein sequence ID" value="PWI33727.1"/>
    <property type="molecule type" value="Genomic_DNA"/>
</dbReference>
<dbReference type="Proteomes" id="UP000245362">
    <property type="component" value="Unassembled WGS sequence"/>
</dbReference>
<sequence>MDFPQYEQTLPSFDELMELAEHNPEAFDELKREICEEAITYATKEMQPRLRAQQTHIDRVIKRCKNPYQTNVILMRELSMQVEKFQSVLEGEFDEEQVAEVIPFPHRHH</sequence>
<proteinExistence type="predicted"/>
<dbReference type="RefSeq" id="WP_109319711.1">
    <property type="nucleotide sequence ID" value="NZ_QFWT01000004.1"/>
</dbReference>
<name>A0A2U3BAC1_9VIBR</name>
<protein>
    <submittedName>
        <fullName evidence="1">DUF3135 domain-containing protein</fullName>
    </submittedName>
</protein>
<dbReference type="AlphaFoldDB" id="A0A2U3BAC1"/>
<dbReference type="Pfam" id="PF11333">
    <property type="entry name" value="DUF3135"/>
    <property type="match status" value="1"/>
</dbReference>
<dbReference type="InterPro" id="IPR021482">
    <property type="entry name" value="DUF3135"/>
</dbReference>
<accession>A0A2U3BAC1</accession>
<gene>
    <name evidence="1" type="ORF">DI392_09715</name>
</gene>
<keyword evidence="2" id="KW-1185">Reference proteome</keyword>